<comment type="caution">
    <text evidence="1">The sequence shown here is derived from an EMBL/GenBank/DDBJ whole genome shotgun (WGS) entry which is preliminary data.</text>
</comment>
<organism evidence="1 2">
    <name type="scientific">Trema orientale</name>
    <name type="common">Charcoal tree</name>
    <name type="synonym">Celtis orientalis</name>
    <dbReference type="NCBI Taxonomy" id="63057"/>
    <lineage>
        <taxon>Eukaryota</taxon>
        <taxon>Viridiplantae</taxon>
        <taxon>Streptophyta</taxon>
        <taxon>Embryophyta</taxon>
        <taxon>Tracheophyta</taxon>
        <taxon>Spermatophyta</taxon>
        <taxon>Magnoliopsida</taxon>
        <taxon>eudicotyledons</taxon>
        <taxon>Gunneridae</taxon>
        <taxon>Pentapetalae</taxon>
        <taxon>rosids</taxon>
        <taxon>fabids</taxon>
        <taxon>Rosales</taxon>
        <taxon>Cannabaceae</taxon>
        <taxon>Trema</taxon>
    </lineage>
</organism>
<accession>A0A2P5DP06</accession>
<evidence type="ECO:0000313" key="2">
    <source>
        <dbReference type="Proteomes" id="UP000237000"/>
    </source>
</evidence>
<gene>
    <name evidence="1" type="ORF">TorRG33x02_245830</name>
</gene>
<proteinExistence type="predicted"/>
<feature type="non-terminal residue" evidence="1">
    <location>
        <position position="1"/>
    </location>
</feature>
<name>A0A2P5DP06_TREOI</name>
<dbReference type="AlphaFoldDB" id="A0A2P5DP06"/>
<reference evidence="2" key="1">
    <citation type="submission" date="2016-06" db="EMBL/GenBank/DDBJ databases">
        <title>Parallel loss of symbiosis genes in relatives of nitrogen-fixing non-legume Parasponia.</title>
        <authorList>
            <person name="Van Velzen R."/>
            <person name="Holmer R."/>
            <person name="Bu F."/>
            <person name="Rutten L."/>
            <person name="Van Zeijl A."/>
            <person name="Liu W."/>
            <person name="Santuari L."/>
            <person name="Cao Q."/>
            <person name="Sharma T."/>
            <person name="Shen D."/>
            <person name="Roswanjaya Y."/>
            <person name="Wardhani T."/>
            <person name="Kalhor M.S."/>
            <person name="Jansen J."/>
            <person name="Van den Hoogen J."/>
            <person name="Gungor B."/>
            <person name="Hartog M."/>
            <person name="Hontelez J."/>
            <person name="Verver J."/>
            <person name="Yang W.-C."/>
            <person name="Schijlen E."/>
            <person name="Repin R."/>
            <person name="Schilthuizen M."/>
            <person name="Schranz E."/>
            <person name="Heidstra R."/>
            <person name="Miyata K."/>
            <person name="Fedorova E."/>
            <person name="Kohlen W."/>
            <person name="Bisseling T."/>
            <person name="Smit S."/>
            <person name="Geurts R."/>
        </authorList>
    </citation>
    <scope>NUCLEOTIDE SEQUENCE [LARGE SCALE GENOMIC DNA]</scope>
    <source>
        <strain evidence="2">cv. RG33-2</strain>
    </source>
</reference>
<dbReference type="Proteomes" id="UP000237000">
    <property type="component" value="Unassembled WGS sequence"/>
</dbReference>
<dbReference type="InParanoid" id="A0A2P5DP06"/>
<evidence type="ECO:0000313" key="1">
    <source>
        <dbReference type="EMBL" id="PON75018.1"/>
    </source>
</evidence>
<keyword evidence="2" id="KW-1185">Reference proteome</keyword>
<dbReference type="EMBL" id="JXTC01000258">
    <property type="protein sequence ID" value="PON75018.1"/>
    <property type="molecule type" value="Genomic_DNA"/>
</dbReference>
<protein>
    <submittedName>
        <fullName evidence="1">Uncharacterized protein</fullName>
    </submittedName>
</protein>
<sequence>AHGSDKEPFGSLKIEVMAPRCCMEALQYSKEEKRVEECKRKKIDRTEASRCHSWSTAVPVT</sequence>